<dbReference type="InterPro" id="IPR013103">
    <property type="entry name" value="RVT_2"/>
</dbReference>
<feature type="compositionally biased region" description="Basic and acidic residues" evidence="2">
    <location>
        <begin position="792"/>
        <end position="819"/>
    </location>
</feature>
<feature type="compositionally biased region" description="Low complexity" evidence="2">
    <location>
        <begin position="1233"/>
        <end position="1249"/>
    </location>
</feature>
<feature type="compositionally biased region" description="Basic and acidic residues" evidence="2">
    <location>
        <begin position="2029"/>
        <end position="2047"/>
    </location>
</feature>
<evidence type="ECO:0000259" key="4">
    <source>
        <dbReference type="PROSITE" id="PS50994"/>
    </source>
</evidence>
<sequence>EDSSEDQSPAQPGPAAASAMAASSVVPAGSYEGGGYRDREPPPTYDGEDPEMTFRVYEKNVKLWEFETDVPPTKRGIKLMRALSGVARLAVDEMSFEEITAADGVSQVMRKLKEYFLPHLEVSLPRAFEQAVYGAARQSKEGFAEYIARMDRNFTRLSKEGVDLPDSAQGYIIYRHAALNDAQDQRFLVWADGKYDRISVVKALRKLDKVIREKGKSTFMTEDDSYKEESFHMEMDPVLKEFLEDDGLNGEFIYLQEGDLNEIMEEEDVLAALASYQEVRQALRDQQKGRGYYGKGHGKGLFNVKGKGKGRWQKVHIEQVKLRSRCWKCGQVGHFSRECRSEPKPKTPASSGTSVTASTSTSRSGFLVVSGPDVTPKRESSFWLREFLNSQPKEHRAQSERAYKADSAGFCGVTTKPEQGVVDTAAEGGLIGSFALERLESQLGQFNLKCKWIPKRSAAKGVGGNANVLGVVLIPMGIGGINGLLECTVIEGDVPMLLPIRMMKGLRTVIDVDKMELHMKAYDTTVRMHELPSGSTKVCLSACGITFHVKQWWLNPQIEQIRTPQERRLLSAMSSLLERAKNLGKAMVAHANPPQSEKDAAMSEPHHAKRALKGWRIIMDKVITLLVLVEHQHIVEGWLPLSQPSLGLPSESKEEKLEDVYAELIQCSKRLTPLKSKEEPKVSMSTCIHPKKELKGGGNQAGSYIYCRLCNSRWENTMRSQEMRKEIKEQNAKKKGGLLSQETQAQQAPHTMMNAQEHSTSSLVDGLRSAMQEEQEREDDPESATEQARPSARCDPRGDGSREVPLRDGSREVEGQKGRAETRKVLLEMCPEELLESKEPDEVWAALWRCWMRTFGVPEILTCDAGKEFAAGFCKRATACGIVTYQVGARAPWQNGKAERHGAHYKELLDKARSEVVVTSTAELRLLMQEVEQAKNRFSNRSGFSPVQRQIGQWPRCPTEILSDDVLDPTLVAGAMVDDLERLHEMRRVAQKAFVESNARRAVQRTLQARGRTTEEFKPGDYVYVYRVHKPRKRRYGGLPERDTARNKPCWVGPGTVVMVDGANLWISVWGELWKAAKEQCRLATTTEKEGIELVVKECQELVDEYKRASKKAGYKDLTDEPIPELGDEEEEDTAPNARRVRFEDEAEYSPGTPVNSPAGDATAAEELQQEVRRASRATAGTIEEPDREATASNSASTPRHTAQQSAADAGAHTSEEDTSGMEEEEHTPLPVSSAPGNTAPTSTAAASAGEEEMIRRSIAMSDRLDGHRARGGAGPVRGWRMQEQRQAPYLWEMYLEAEEDTADNDEEERQGRLANLFKHEAKAQKGDYWTVHLDENKLVRHHRRKRKALFHPENDRDLPVKIQDLLKTRETYMHFKENLPAEEVRDVWTERRHGKSRPSWWKGSTVFHLKRAIPEEERQALEVLMMEKKRPEEVDMKKEGKQDLQEWKMADKAEWAKMADSGAVRVLSVEESRRVKDQLKQEGKMDRILPTKIARRYKPSEQPGLPPTKKSRLCLRGDLDPDILDLEKFAPTVNTMNLAVMMQIAANENMTGQIADFKNAFCQSDPLKREKGSLYFRQPPEGIEGLHPEQIVLIVNGVYGLVDAPLHWRKCLTSFLMKIGYTQSTLDPCIYKHYEDGKLQGMIAIEVDDLLMMGHAPHLEKLKLLKERFVFGKWVTLKDLEEGAAFNGRRLKQKPNGEFQIDMQKYVDERLHEVKLEKGRASQKKEEVNESERAACRAVCGALNWLSKEGRPDVAGPASLFSSKLATMKIEDVTALNDTVRCIKKNAGLTLRIQPLVNMKFSVVRDASFGNQGLHSQGGQMILCHEDGLQNNKAAKTNILCWRSGRIQRVVNSTLAAETQSLSRGIGDLLWVMVLFEELEDPTFSLRNWPQRLSGKDVLAIASNSSSERLKGSLAVVDAKSLYDQLCKDSIGGQDKRTAIEIQIIREDLNSISGKMRWIDHPAMIADGLTKVKGSNEALYEVLSTGVFKLTAEEDQLEARSHAKLEGQSAHDIRRFGINKNLGSCESSCHERPPIDPKPAFAEKQDPMAIWPNA</sequence>
<reference evidence="5" key="1">
    <citation type="submission" date="2022-10" db="EMBL/GenBank/DDBJ databases">
        <authorList>
            <person name="Chen Y."/>
            <person name="Dougan E. K."/>
            <person name="Chan C."/>
            <person name="Rhodes N."/>
            <person name="Thang M."/>
        </authorList>
    </citation>
    <scope>NUCLEOTIDE SEQUENCE</scope>
</reference>
<feature type="region of interest" description="Disordered" evidence="2">
    <location>
        <begin position="1118"/>
        <end position="1252"/>
    </location>
</feature>
<name>A0A9P1DH71_9DINO</name>
<evidence type="ECO:0000259" key="3">
    <source>
        <dbReference type="PROSITE" id="PS50158"/>
    </source>
</evidence>
<dbReference type="Gene3D" id="3.30.420.10">
    <property type="entry name" value="Ribonuclease H-like superfamily/Ribonuclease H"/>
    <property type="match status" value="1"/>
</dbReference>
<proteinExistence type="predicted"/>
<feature type="compositionally biased region" description="Acidic residues" evidence="2">
    <location>
        <begin position="1217"/>
        <end position="1226"/>
    </location>
</feature>
<feature type="region of interest" description="Disordered" evidence="2">
    <location>
        <begin position="721"/>
        <end position="819"/>
    </location>
</feature>
<dbReference type="InterPro" id="IPR036875">
    <property type="entry name" value="Znf_CCHC_sf"/>
</dbReference>
<dbReference type="GO" id="GO:0015074">
    <property type="term" value="P:DNA integration"/>
    <property type="evidence" value="ECO:0007669"/>
    <property type="project" value="InterPro"/>
</dbReference>
<feature type="region of interest" description="Disordered" evidence="2">
    <location>
        <begin position="1"/>
        <end position="50"/>
    </location>
</feature>
<dbReference type="PROSITE" id="PS50994">
    <property type="entry name" value="INTEGRASE"/>
    <property type="match status" value="1"/>
</dbReference>
<keyword evidence="1" id="KW-0862">Zinc</keyword>
<feature type="compositionally biased region" description="Acidic residues" evidence="2">
    <location>
        <begin position="773"/>
        <end position="783"/>
    </location>
</feature>
<feature type="compositionally biased region" description="Polar residues" evidence="2">
    <location>
        <begin position="740"/>
        <end position="763"/>
    </location>
</feature>
<feature type="compositionally biased region" description="Basic and acidic residues" evidence="2">
    <location>
        <begin position="721"/>
        <end position="732"/>
    </location>
</feature>
<comment type="caution">
    <text evidence="5">The sequence shown here is derived from an EMBL/GenBank/DDBJ whole genome shotgun (WGS) entry which is preliminary data.</text>
</comment>
<dbReference type="EMBL" id="CAMXCT010004323">
    <property type="protein sequence ID" value="CAI4008568.1"/>
    <property type="molecule type" value="Genomic_DNA"/>
</dbReference>
<feature type="compositionally biased region" description="Low complexity" evidence="2">
    <location>
        <begin position="7"/>
        <end position="30"/>
    </location>
</feature>
<organism evidence="5">
    <name type="scientific">Cladocopium goreaui</name>
    <dbReference type="NCBI Taxonomy" id="2562237"/>
    <lineage>
        <taxon>Eukaryota</taxon>
        <taxon>Sar</taxon>
        <taxon>Alveolata</taxon>
        <taxon>Dinophyceae</taxon>
        <taxon>Suessiales</taxon>
        <taxon>Symbiodiniaceae</taxon>
        <taxon>Cladocopium</taxon>
    </lineage>
</organism>
<evidence type="ECO:0000313" key="5">
    <source>
        <dbReference type="EMBL" id="CAI4008568.1"/>
    </source>
</evidence>
<dbReference type="Pfam" id="PF07727">
    <property type="entry name" value="RVT_2"/>
    <property type="match status" value="1"/>
</dbReference>
<dbReference type="InterPro" id="IPR036397">
    <property type="entry name" value="RNaseH_sf"/>
</dbReference>
<dbReference type="PANTHER" id="PTHR37984:SF5">
    <property type="entry name" value="PROTEIN NYNRIN-LIKE"/>
    <property type="match status" value="1"/>
</dbReference>
<feature type="domain" description="CCHC-type" evidence="3">
    <location>
        <begin position="325"/>
        <end position="341"/>
    </location>
</feature>
<dbReference type="InterPro" id="IPR050951">
    <property type="entry name" value="Retrovirus_Pol_polyprotein"/>
</dbReference>
<dbReference type="OrthoDB" id="445340at2759"/>
<feature type="domain" description="Integrase catalytic" evidence="4">
    <location>
        <begin position="786"/>
        <end position="954"/>
    </location>
</feature>
<feature type="compositionally biased region" description="Low complexity" evidence="2">
    <location>
        <begin position="347"/>
        <end position="359"/>
    </location>
</feature>
<dbReference type="PROSITE" id="PS50158">
    <property type="entry name" value="ZF_CCHC"/>
    <property type="match status" value="1"/>
</dbReference>
<dbReference type="EMBL" id="CAMXCT020004323">
    <property type="protein sequence ID" value="CAL1161943.1"/>
    <property type="molecule type" value="Genomic_DNA"/>
</dbReference>
<feature type="region of interest" description="Disordered" evidence="2">
    <location>
        <begin position="2028"/>
        <end position="2055"/>
    </location>
</feature>
<reference evidence="6" key="2">
    <citation type="submission" date="2024-04" db="EMBL/GenBank/DDBJ databases">
        <authorList>
            <person name="Chen Y."/>
            <person name="Shah S."/>
            <person name="Dougan E. K."/>
            <person name="Thang M."/>
            <person name="Chan C."/>
        </authorList>
    </citation>
    <scope>NUCLEOTIDE SEQUENCE [LARGE SCALE GENOMIC DNA]</scope>
</reference>
<dbReference type="Pfam" id="PF00098">
    <property type="entry name" value="zf-CCHC"/>
    <property type="match status" value="1"/>
</dbReference>
<feature type="region of interest" description="Disordered" evidence="2">
    <location>
        <begin position="337"/>
        <end position="359"/>
    </location>
</feature>
<dbReference type="PANTHER" id="PTHR37984">
    <property type="entry name" value="PROTEIN CBG26694"/>
    <property type="match status" value="1"/>
</dbReference>
<evidence type="ECO:0000256" key="1">
    <source>
        <dbReference type="PROSITE-ProRule" id="PRU00047"/>
    </source>
</evidence>
<dbReference type="Gene3D" id="4.10.60.10">
    <property type="entry name" value="Zinc finger, CCHC-type"/>
    <property type="match status" value="1"/>
</dbReference>
<gene>
    <name evidence="5" type="ORF">C1SCF055_LOCUS33998</name>
</gene>
<protein>
    <submittedName>
        <fullName evidence="5">Uncharacterized protein</fullName>
    </submittedName>
</protein>
<feature type="compositionally biased region" description="Polar residues" evidence="2">
    <location>
        <begin position="1191"/>
        <end position="1207"/>
    </location>
</feature>
<dbReference type="InterPro" id="IPR012337">
    <property type="entry name" value="RNaseH-like_sf"/>
</dbReference>
<keyword evidence="1" id="KW-0479">Metal-binding</keyword>
<dbReference type="GO" id="GO:0003676">
    <property type="term" value="F:nucleic acid binding"/>
    <property type="evidence" value="ECO:0007669"/>
    <property type="project" value="InterPro"/>
</dbReference>
<dbReference type="SUPFAM" id="SSF57756">
    <property type="entry name" value="Retrovirus zinc finger-like domains"/>
    <property type="match status" value="1"/>
</dbReference>
<dbReference type="SUPFAM" id="SSF53098">
    <property type="entry name" value="Ribonuclease H-like"/>
    <property type="match status" value="1"/>
</dbReference>
<dbReference type="SMART" id="SM00343">
    <property type="entry name" value="ZnF_C2HC"/>
    <property type="match status" value="1"/>
</dbReference>
<keyword evidence="1" id="KW-0863">Zinc-finger</keyword>
<feature type="compositionally biased region" description="Acidic residues" evidence="2">
    <location>
        <begin position="1120"/>
        <end position="1134"/>
    </location>
</feature>
<accession>A0A9P1DH71</accession>
<feature type="non-terminal residue" evidence="5">
    <location>
        <position position="1"/>
    </location>
</feature>
<evidence type="ECO:0000256" key="2">
    <source>
        <dbReference type="SAM" id="MobiDB-lite"/>
    </source>
</evidence>
<evidence type="ECO:0000313" key="6">
    <source>
        <dbReference type="EMBL" id="CAL1161943.1"/>
    </source>
</evidence>
<dbReference type="InterPro" id="IPR001584">
    <property type="entry name" value="Integrase_cat-core"/>
</dbReference>
<dbReference type="InterPro" id="IPR001878">
    <property type="entry name" value="Znf_CCHC"/>
</dbReference>
<dbReference type="GO" id="GO:0008270">
    <property type="term" value="F:zinc ion binding"/>
    <property type="evidence" value="ECO:0007669"/>
    <property type="project" value="UniProtKB-KW"/>
</dbReference>